<dbReference type="STRING" id="576137.A0A1L7WC30"/>
<gene>
    <name evidence="1" type="ORF">PAC_00193</name>
</gene>
<evidence type="ECO:0000313" key="2">
    <source>
        <dbReference type="Proteomes" id="UP000184330"/>
    </source>
</evidence>
<dbReference type="PANTHER" id="PTHR39609:SF1">
    <property type="entry name" value="RFEG"/>
    <property type="match status" value="1"/>
</dbReference>
<dbReference type="Proteomes" id="UP000184330">
    <property type="component" value="Unassembled WGS sequence"/>
</dbReference>
<accession>A0A1L7WC30</accession>
<sequence>MASPSKSDVRSPRKQIDYFVPRAGIDREVITTDITHYLGDDALVRPGNYQNPQTGQTQQGYFITAYRNLTTVSDATTFATVGKMLTVMMVENDSRSKSRLGIMGG</sequence>
<dbReference type="EMBL" id="FJOG01000001">
    <property type="protein sequence ID" value="CZR50321.1"/>
    <property type="molecule type" value="Genomic_DNA"/>
</dbReference>
<dbReference type="AlphaFoldDB" id="A0A1L7WC30"/>
<proteinExistence type="predicted"/>
<keyword evidence="2" id="KW-1185">Reference proteome</keyword>
<dbReference type="PANTHER" id="PTHR39609">
    <property type="entry name" value="RFEG-RELATED"/>
    <property type="match status" value="1"/>
</dbReference>
<reference evidence="1 2" key="1">
    <citation type="submission" date="2016-03" db="EMBL/GenBank/DDBJ databases">
        <authorList>
            <person name="Ploux O."/>
        </authorList>
    </citation>
    <scope>NUCLEOTIDE SEQUENCE [LARGE SCALE GENOMIC DNA]</scope>
    <source>
        <strain evidence="1 2">UAMH 11012</strain>
    </source>
</reference>
<dbReference type="OrthoDB" id="4146887at2759"/>
<organism evidence="1 2">
    <name type="scientific">Phialocephala subalpina</name>
    <dbReference type="NCBI Taxonomy" id="576137"/>
    <lineage>
        <taxon>Eukaryota</taxon>
        <taxon>Fungi</taxon>
        <taxon>Dikarya</taxon>
        <taxon>Ascomycota</taxon>
        <taxon>Pezizomycotina</taxon>
        <taxon>Leotiomycetes</taxon>
        <taxon>Helotiales</taxon>
        <taxon>Mollisiaceae</taxon>
        <taxon>Phialocephala</taxon>
        <taxon>Phialocephala fortinii species complex</taxon>
    </lineage>
</organism>
<protein>
    <submittedName>
        <fullName evidence="1">Uncharacterized protein</fullName>
    </submittedName>
</protein>
<evidence type="ECO:0000313" key="1">
    <source>
        <dbReference type="EMBL" id="CZR50321.1"/>
    </source>
</evidence>
<name>A0A1L7WC30_9HELO</name>